<accession>A0A239E1K9</accession>
<keyword evidence="2" id="KW-1185">Reference proteome</keyword>
<protein>
    <submittedName>
        <fullName evidence="1">Uncharacterized protein</fullName>
    </submittedName>
</protein>
<evidence type="ECO:0000313" key="2">
    <source>
        <dbReference type="Proteomes" id="UP000198432"/>
    </source>
</evidence>
<evidence type="ECO:0000313" key="1">
    <source>
        <dbReference type="EMBL" id="SNS38138.1"/>
    </source>
</evidence>
<dbReference type="EMBL" id="FZOQ01000005">
    <property type="protein sequence ID" value="SNS38138.1"/>
    <property type="molecule type" value="Genomic_DNA"/>
</dbReference>
<reference evidence="2" key="1">
    <citation type="submission" date="2017-06" db="EMBL/GenBank/DDBJ databases">
        <authorList>
            <person name="Varghese N."/>
            <person name="Submissions S."/>
        </authorList>
    </citation>
    <scope>NUCLEOTIDE SEQUENCE [LARGE SCALE GENOMIC DNA]</scope>
    <source>
        <strain evidence="2">NKM1</strain>
    </source>
</reference>
<dbReference type="AlphaFoldDB" id="A0A239E1K9"/>
<proteinExistence type="predicted"/>
<name>A0A239E1K9_9BACT</name>
<sequence length="252" mass="28385">MRSVLHLAAGLLVVTSFSQCGKQQLAAEEAVATAIKASTAADDDTEMRFSRYHFTGVPGEEKDFSQTELGIQPNEVWVKQDQSQQASSTYLYRFNYYDVLVQDWGSGPIKLYKSLKAMQQGNSLTLRIPNQPLLQVPEDENAESHYYLTGLMDAYMIVDEGTSTCRRYLVYNTGTLEQIYTFATCGEVKLAGPHALTFTQDTNIPADSLNCYAHLTPEEKNNYHYVVEEQVSLNLEDRQVTRSGQLTCAYRE</sequence>
<dbReference type="Proteomes" id="UP000198432">
    <property type="component" value="Unassembled WGS sequence"/>
</dbReference>
<gene>
    <name evidence="1" type="ORF">SAMN06296052_105223</name>
</gene>
<dbReference type="RefSeq" id="WP_089318637.1">
    <property type="nucleotide sequence ID" value="NZ_FZOQ01000005.1"/>
</dbReference>
<organism evidence="1 2">
    <name type="scientific">Pontibacter ummariensis</name>
    <dbReference type="NCBI Taxonomy" id="1610492"/>
    <lineage>
        <taxon>Bacteria</taxon>
        <taxon>Pseudomonadati</taxon>
        <taxon>Bacteroidota</taxon>
        <taxon>Cytophagia</taxon>
        <taxon>Cytophagales</taxon>
        <taxon>Hymenobacteraceae</taxon>
        <taxon>Pontibacter</taxon>
    </lineage>
</organism>